<dbReference type="AlphaFoldDB" id="A0A7G1HU76"/>
<name>A0A7G1HU76_9BACT</name>
<dbReference type="GO" id="GO:0044281">
    <property type="term" value="P:small molecule metabolic process"/>
    <property type="evidence" value="ECO:0007669"/>
    <property type="project" value="UniProtKB-ARBA"/>
</dbReference>
<keyword evidence="2" id="KW-0479">Metal-binding</keyword>
<evidence type="ECO:0000256" key="2">
    <source>
        <dbReference type="ARBA" id="ARBA00022723"/>
    </source>
</evidence>
<dbReference type="InterPro" id="IPR051400">
    <property type="entry name" value="HAD-like_hydrolase"/>
</dbReference>
<dbReference type="GO" id="GO:0046872">
    <property type="term" value="F:metal ion binding"/>
    <property type="evidence" value="ECO:0007669"/>
    <property type="project" value="UniProtKB-KW"/>
</dbReference>
<proteinExistence type="predicted"/>
<organism evidence="5 6">
    <name type="scientific">Coprobacter secundus subsp. similis</name>
    <dbReference type="NCBI Taxonomy" id="2751153"/>
    <lineage>
        <taxon>Bacteria</taxon>
        <taxon>Pseudomonadati</taxon>
        <taxon>Bacteroidota</taxon>
        <taxon>Bacteroidia</taxon>
        <taxon>Bacteroidales</taxon>
        <taxon>Barnesiellaceae</taxon>
        <taxon>Coprobacter</taxon>
    </lineage>
</organism>
<keyword evidence="6" id="KW-1185">Reference proteome</keyword>
<comment type="cofactor">
    <cofactor evidence="1">
        <name>Mg(2+)</name>
        <dbReference type="ChEBI" id="CHEBI:18420"/>
    </cofactor>
</comment>
<dbReference type="NCBIfam" id="TIGR01549">
    <property type="entry name" value="HAD-SF-IA-v1"/>
    <property type="match status" value="1"/>
</dbReference>
<dbReference type="PANTHER" id="PTHR46470">
    <property type="entry name" value="N-ACYLNEURAMINATE-9-PHOSPHATASE"/>
    <property type="match status" value="1"/>
</dbReference>
<dbReference type="Pfam" id="PF13419">
    <property type="entry name" value="HAD_2"/>
    <property type="match status" value="1"/>
</dbReference>
<dbReference type="GO" id="GO:0016791">
    <property type="term" value="F:phosphatase activity"/>
    <property type="evidence" value="ECO:0007669"/>
    <property type="project" value="TreeGrafter"/>
</dbReference>
<dbReference type="Gene3D" id="3.40.50.1000">
    <property type="entry name" value="HAD superfamily/HAD-like"/>
    <property type="match status" value="1"/>
</dbReference>
<dbReference type="InterPro" id="IPR023214">
    <property type="entry name" value="HAD_sf"/>
</dbReference>
<evidence type="ECO:0000313" key="5">
    <source>
        <dbReference type="EMBL" id="BCI63226.1"/>
    </source>
</evidence>
<evidence type="ECO:0000256" key="4">
    <source>
        <dbReference type="ARBA" id="ARBA00022842"/>
    </source>
</evidence>
<dbReference type="InterPro" id="IPR041492">
    <property type="entry name" value="HAD_2"/>
</dbReference>
<reference evidence="6" key="1">
    <citation type="submission" date="2020-07" db="EMBL/GenBank/DDBJ databases">
        <title>Complete genome sequencing of Coprobacter sp. strain 2CBH44.</title>
        <authorList>
            <person name="Sakamoto M."/>
            <person name="Murakami T."/>
            <person name="Mori H."/>
        </authorList>
    </citation>
    <scope>NUCLEOTIDE SEQUENCE [LARGE SCALE GENOMIC DNA]</scope>
    <source>
        <strain evidence="6">2CBH44</strain>
    </source>
</reference>
<evidence type="ECO:0008006" key="7">
    <source>
        <dbReference type="Google" id="ProtNLM"/>
    </source>
</evidence>
<gene>
    <name evidence="5" type="ORF">Cop2CBH44_15790</name>
</gene>
<dbReference type="SFLD" id="SFLDG01129">
    <property type="entry name" value="C1.5:_HAD__Beta-PGM__Phosphata"/>
    <property type="match status" value="1"/>
</dbReference>
<evidence type="ECO:0000256" key="3">
    <source>
        <dbReference type="ARBA" id="ARBA00022801"/>
    </source>
</evidence>
<dbReference type="InterPro" id="IPR006439">
    <property type="entry name" value="HAD-SF_hydro_IA"/>
</dbReference>
<dbReference type="PANTHER" id="PTHR46470:SF2">
    <property type="entry name" value="GLYCERALDEHYDE 3-PHOSPHATE PHOSPHATASE"/>
    <property type="match status" value="1"/>
</dbReference>
<evidence type="ECO:0000256" key="1">
    <source>
        <dbReference type="ARBA" id="ARBA00001946"/>
    </source>
</evidence>
<sequence>MRNKVFVFDLDDTLYKEIDFLRSAYREIADWVEVEFSQRDIYPFMIKAYESKMDVFSLMIEKYDLPLMTTDLLRMYRTHKPNIRLEWGTCEMLDVLRQECNLGIITDGYSIPQRNKFCALQLDRFIKEDDLIISEEFGTEKPSERNYLFFQHKYVNADFVYVGDNIKKDFVSPNRLGWKTVCLLDDGRNIHRQDFDLPEEYLPDFKIPELKDLLTLNI</sequence>
<keyword evidence="4" id="KW-0460">Magnesium</keyword>
<dbReference type="EMBL" id="AP023322">
    <property type="protein sequence ID" value="BCI63226.1"/>
    <property type="molecule type" value="Genomic_DNA"/>
</dbReference>
<dbReference type="KEGG" id="copr:Cop2CBH44_15790"/>
<accession>A0A7G1HU76</accession>
<keyword evidence="3" id="KW-0378">Hydrolase</keyword>
<protein>
    <recommendedName>
        <fullName evidence="7">HAD family hydrolase</fullName>
    </recommendedName>
</protein>
<dbReference type="RefSeq" id="WP_200755855.1">
    <property type="nucleotide sequence ID" value="NZ_AP023322.1"/>
</dbReference>
<dbReference type="InterPro" id="IPR036412">
    <property type="entry name" value="HAD-like_sf"/>
</dbReference>
<dbReference type="Proteomes" id="UP000594042">
    <property type="component" value="Chromosome"/>
</dbReference>
<dbReference type="SUPFAM" id="SSF56784">
    <property type="entry name" value="HAD-like"/>
    <property type="match status" value="1"/>
</dbReference>
<evidence type="ECO:0000313" key="6">
    <source>
        <dbReference type="Proteomes" id="UP000594042"/>
    </source>
</evidence>
<dbReference type="SFLD" id="SFLDS00003">
    <property type="entry name" value="Haloacid_Dehalogenase"/>
    <property type="match status" value="1"/>
</dbReference>
<dbReference type="Gene3D" id="1.10.150.520">
    <property type="match status" value="1"/>
</dbReference>